<proteinExistence type="predicted"/>
<dbReference type="Gene3D" id="3.40.630.30">
    <property type="match status" value="1"/>
</dbReference>
<name>A0A840B217_9SPHN</name>
<dbReference type="AlphaFoldDB" id="A0A840B217"/>
<dbReference type="InterPro" id="IPR000182">
    <property type="entry name" value="GNAT_dom"/>
</dbReference>
<keyword evidence="3" id="KW-1185">Reference proteome</keyword>
<evidence type="ECO:0000313" key="2">
    <source>
        <dbReference type="EMBL" id="MBB3942940.1"/>
    </source>
</evidence>
<evidence type="ECO:0000259" key="1">
    <source>
        <dbReference type="PROSITE" id="PS51186"/>
    </source>
</evidence>
<dbReference type="Pfam" id="PF13302">
    <property type="entry name" value="Acetyltransf_3"/>
    <property type="match status" value="1"/>
</dbReference>
<feature type="domain" description="N-acetyltransferase" evidence="1">
    <location>
        <begin position="18"/>
        <end position="177"/>
    </location>
</feature>
<accession>A0A840B217</accession>
<dbReference type="InterPro" id="IPR016181">
    <property type="entry name" value="Acyl_CoA_acyltransferase"/>
</dbReference>
<sequence length="192" mass="21772">MVMPDHADLQPTLVGDNLLLRPLTESDWDAMYAVASDPLLWEVHPAWDRYKEPVFREYFAGAMASRGALAVIDRATTRIIGGSRYGHYVPDRNEIEIGWSFLARTYWGGAYNREMKALMLFHAFQFFDSVRFNIGATNVRSRRAIEKIGARLDGEYVPEAINGVPPVPHVIYRMNLNDAKAADMLLESKHNG</sequence>
<keyword evidence="2" id="KW-0808">Transferase</keyword>
<reference evidence="2 3" key="1">
    <citation type="submission" date="2020-08" db="EMBL/GenBank/DDBJ databases">
        <title>Genomic Encyclopedia of Type Strains, Phase IV (KMG-IV): sequencing the most valuable type-strain genomes for metagenomic binning, comparative biology and taxonomic classification.</title>
        <authorList>
            <person name="Goeker M."/>
        </authorList>
    </citation>
    <scope>NUCLEOTIDE SEQUENCE [LARGE SCALE GENOMIC DNA]</scope>
    <source>
        <strain evidence="2 3">DSM 29050</strain>
    </source>
</reference>
<dbReference type="PANTHER" id="PTHR43610:SF1">
    <property type="entry name" value="N-ACETYLTRANSFERASE DOMAIN-CONTAINING PROTEIN"/>
    <property type="match status" value="1"/>
</dbReference>
<dbReference type="PANTHER" id="PTHR43610">
    <property type="entry name" value="BLL6696 PROTEIN"/>
    <property type="match status" value="1"/>
</dbReference>
<organism evidence="2 3">
    <name type="scientific">Sphingorhabdus rigui</name>
    <dbReference type="NCBI Taxonomy" id="1282858"/>
    <lineage>
        <taxon>Bacteria</taxon>
        <taxon>Pseudomonadati</taxon>
        <taxon>Pseudomonadota</taxon>
        <taxon>Alphaproteobacteria</taxon>
        <taxon>Sphingomonadales</taxon>
        <taxon>Sphingomonadaceae</taxon>
        <taxon>Sphingorhabdus</taxon>
    </lineage>
</organism>
<dbReference type="SUPFAM" id="SSF55729">
    <property type="entry name" value="Acyl-CoA N-acyltransferases (Nat)"/>
    <property type="match status" value="1"/>
</dbReference>
<protein>
    <submittedName>
        <fullName evidence="2">RimJ/RimL family protein N-acetyltransferase</fullName>
    </submittedName>
</protein>
<dbReference type="EMBL" id="JACIEA010000001">
    <property type="protein sequence ID" value="MBB3942940.1"/>
    <property type="molecule type" value="Genomic_DNA"/>
</dbReference>
<comment type="caution">
    <text evidence="2">The sequence shown here is derived from an EMBL/GenBank/DDBJ whole genome shotgun (WGS) entry which is preliminary data.</text>
</comment>
<dbReference type="PROSITE" id="PS51186">
    <property type="entry name" value="GNAT"/>
    <property type="match status" value="1"/>
</dbReference>
<dbReference type="GO" id="GO:0016747">
    <property type="term" value="F:acyltransferase activity, transferring groups other than amino-acyl groups"/>
    <property type="evidence" value="ECO:0007669"/>
    <property type="project" value="InterPro"/>
</dbReference>
<gene>
    <name evidence="2" type="ORF">GGR91_001162</name>
</gene>
<dbReference type="Proteomes" id="UP000581447">
    <property type="component" value="Unassembled WGS sequence"/>
</dbReference>
<evidence type="ECO:0000313" key="3">
    <source>
        <dbReference type="Proteomes" id="UP000581447"/>
    </source>
</evidence>
<dbReference type="RefSeq" id="WP_344672520.1">
    <property type="nucleotide sequence ID" value="NZ_BAABBG010000023.1"/>
</dbReference>